<dbReference type="SUPFAM" id="SSF48452">
    <property type="entry name" value="TPR-like"/>
    <property type="match status" value="1"/>
</dbReference>
<feature type="region of interest" description="Disordered" evidence="1">
    <location>
        <begin position="648"/>
        <end position="673"/>
    </location>
</feature>
<protein>
    <recommendedName>
        <fullName evidence="4">TPR-like protein</fullName>
    </recommendedName>
</protein>
<evidence type="ECO:0000313" key="2">
    <source>
        <dbReference type="EMBL" id="KAJ4352377.1"/>
    </source>
</evidence>
<organism evidence="2 3">
    <name type="scientific">Didymosphaeria variabile</name>
    <dbReference type="NCBI Taxonomy" id="1932322"/>
    <lineage>
        <taxon>Eukaryota</taxon>
        <taxon>Fungi</taxon>
        <taxon>Dikarya</taxon>
        <taxon>Ascomycota</taxon>
        <taxon>Pezizomycotina</taxon>
        <taxon>Dothideomycetes</taxon>
        <taxon>Pleosporomycetidae</taxon>
        <taxon>Pleosporales</taxon>
        <taxon>Massarineae</taxon>
        <taxon>Didymosphaeriaceae</taxon>
        <taxon>Didymosphaeria</taxon>
    </lineage>
</organism>
<reference evidence="2" key="1">
    <citation type="submission" date="2022-10" db="EMBL/GenBank/DDBJ databases">
        <title>Tapping the CABI collections for fungal endophytes: first genome assemblies for Collariella, Neodidymelliopsis, Ascochyta clinopodiicola, Didymella pomorum, Didymosphaeria variabile, Neocosmospora piperis and Neocucurbitaria cava.</title>
        <authorList>
            <person name="Hill R."/>
        </authorList>
    </citation>
    <scope>NUCLEOTIDE SEQUENCE</scope>
    <source>
        <strain evidence="2">IMI 356815</strain>
    </source>
</reference>
<name>A0A9W9CAQ9_9PLEO</name>
<dbReference type="OrthoDB" id="3791184at2759"/>
<feature type="region of interest" description="Disordered" evidence="1">
    <location>
        <begin position="272"/>
        <end position="355"/>
    </location>
</feature>
<proteinExistence type="predicted"/>
<evidence type="ECO:0000256" key="1">
    <source>
        <dbReference type="SAM" id="MobiDB-lite"/>
    </source>
</evidence>
<keyword evidence="3" id="KW-1185">Reference proteome</keyword>
<evidence type="ECO:0000313" key="3">
    <source>
        <dbReference type="Proteomes" id="UP001140513"/>
    </source>
</evidence>
<comment type="caution">
    <text evidence="2">The sequence shown here is derived from an EMBL/GenBank/DDBJ whole genome shotgun (WGS) entry which is preliminary data.</text>
</comment>
<dbReference type="InterPro" id="IPR011990">
    <property type="entry name" value="TPR-like_helical_dom_sf"/>
</dbReference>
<gene>
    <name evidence="2" type="ORF">N0V89_007725</name>
</gene>
<feature type="compositionally biased region" description="Basic and acidic residues" evidence="1">
    <location>
        <begin position="318"/>
        <end position="341"/>
    </location>
</feature>
<feature type="compositionally biased region" description="Basic and acidic residues" evidence="1">
    <location>
        <begin position="649"/>
        <end position="673"/>
    </location>
</feature>
<sequence length="728" mass="82332">MLVSTSDATDDVAEAADDLAATVLGLKKERDTWRAVAESYQKAFEDQTARLAEVQDICFATQMELENERIANRHSQKSSEVSQASPHGTIDGTDGTDDKLDNSSSGTATIYESRHAEVTLRPNFCFRRVEYFTARRDYDTALREVDHLLRGPLTPQARIEGLLLKSTIMRRLEWLYDALAVCSEGLELCNRLEELHAYLPRIQYQRGFCYYQLQMLKQAREAFNEVCADDDVLYAKASEMREFCDDQLHGRRPGFEAHRTVTEGLLAQISDDDSQSPRTAILLSPPRGKTSTVRKIAEKYERPQLQIPGTEPAKPKHNLKEEYKDPWQQKNEEQLQSERVRKGSGGLNPHLKEPWERARDEAFSALRNDRDSGPGAEGTPLTGGTQAQLHTLDTLRAELPNAASIHLQSGTRSTFLPEGVTPFAYALDPWLQQNPEYRHLLEPTTPSSTQASPVHGSSVHAEGSTRTAEAFPEFPFQSIAAYLRDRNIVEIRAKILHVKTLLFRCGVLVMTARSLEQAEFLHSARVSPDSEGEEEDPGKGWYKAYYEAGRAAEKAGAMAAELSKKELWLDGLQARTWYWKGRADAGMKRWDEAGKAFGKVGKYDATKNGLTALERRDVELRREEWEMKVELAQQGRQGDEVLDDLTGGLEDKAVDSEPVRAEGDEKSDDVKREQREQLGTIINDMKAKYKMKYIRPFSLEEQEYIINGVPVPVRKQTKDFEERGVSRR</sequence>
<dbReference type="EMBL" id="JAPEUX010000005">
    <property type="protein sequence ID" value="KAJ4352377.1"/>
    <property type="molecule type" value="Genomic_DNA"/>
</dbReference>
<feature type="region of interest" description="Disordered" evidence="1">
    <location>
        <begin position="71"/>
        <end position="106"/>
    </location>
</feature>
<dbReference type="Gene3D" id="1.25.40.10">
    <property type="entry name" value="Tetratricopeptide repeat domain"/>
    <property type="match status" value="1"/>
</dbReference>
<dbReference type="Proteomes" id="UP001140513">
    <property type="component" value="Unassembled WGS sequence"/>
</dbReference>
<accession>A0A9W9CAQ9</accession>
<dbReference type="AlphaFoldDB" id="A0A9W9CAQ9"/>
<dbReference type="RefSeq" id="XP_056070733.1">
    <property type="nucleotide sequence ID" value="XM_056216486.1"/>
</dbReference>
<evidence type="ECO:0008006" key="4">
    <source>
        <dbReference type="Google" id="ProtNLM"/>
    </source>
</evidence>
<dbReference type="GeneID" id="80911255"/>